<evidence type="ECO:0000313" key="3">
    <source>
        <dbReference type="Proteomes" id="UP001139333"/>
    </source>
</evidence>
<dbReference type="InterPro" id="IPR006674">
    <property type="entry name" value="HD_domain"/>
</dbReference>
<comment type="caution">
    <text evidence="2">The sequence shown here is derived from an EMBL/GenBank/DDBJ whole genome shotgun (WGS) entry which is preliminary data.</text>
</comment>
<dbReference type="EMBL" id="JAKIKP010000007">
    <property type="protein sequence ID" value="MCL1143236.1"/>
    <property type="molecule type" value="Genomic_DNA"/>
</dbReference>
<dbReference type="Pfam" id="PF01966">
    <property type="entry name" value="HD"/>
    <property type="match status" value="1"/>
</dbReference>
<dbReference type="Proteomes" id="UP001139333">
    <property type="component" value="Unassembled WGS sequence"/>
</dbReference>
<dbReference type="SUPFAM" id="SSF109604">
    <property type="entry name" value="HD-domain/PDEase-like"/>
    <property type="match status" value="1"/>
</dbReference>
<keyword evidence="3" id="KW-1185">Reference proteome</keyword>
<dbReference type="Gene3D" id="1.10.3210.10">
    <property type="entry name" value="Hypothetical protein af1432"/>
    <property type="match status" value="1"/>
</dbReference>
<organism evidence="2 3">
    <name type="scientific">Shewanella gaetbuli</name>
    <dbReference type="NCBI Taxonomy" id="220752"/>
    <lineage>
        <taxon>Bacteria</taxon>
        <taxon>Pseudomonadati</taxon>
        <taxon>Pseudomonadota</taxon>
        <taxon>Gammaproteobacteria</taxon>
        <taxon>Alteromonadales</taxon>
        <taxon>Shewanellaceae</taxon>
        <taxon>Shewanella</taxon>
    </lineage>
</organism>
<dbReference type="InterPro" id="IPR003607">
    <property type="entry name" value="HD/PDEase_dom"/>
</dbReference>
<dbReference type="RefSeq" id="WP_248995913.1">
    <property type="nucleotide sequence ID" value="NZ_JAKIKP010000007.1"/>
</dbReference>
<evidence type="ECO:0000259" key="1">
    <source>
        <dbReference type="Pfam" id="PF01966"/>
    </source>
</evidence>
<name>A0A9X2CKM4_9GAMM</name>
<sequence length="287" mass="32365">MNKAIFVWIKDIKISGSLPTANCQFISNYKTMHAITSAEIARTSQTSCGLAQIVFGHDSQGNIVICSIKPIYTQCSENVYFQLVNMIDPKNENLVGRFLKLISFITYSELQPFTDFILSNARILNAFMQSQASYAHHHANINGLFEHSIEVAEMTYHNAKHLKHSEIECQTGLIAGLFHDIGKIYPALHSKTDSYVAGPHESFNFAILAKPLGELGTQNSKVFALLSELLAAKPYGHKTRYAMEYVLKQADRTSAESNFVKKQFEELPTHYFFTKKNGKLIYRLNSL</sequence>
<gene>
    <name evidence="2" type="ORF">L2672_11065</name>
</gene>
<dbReference type="AlphaFoldDB" id="A0A9X2CKM4"/>
<dbReference type="CDD" id="cd00077">
    <property type="entry name" value="HDc"/>
    <property type="match status" value="1"/>
</dbReference>
<feature type="domain" description="HD" evidence="1">
    <location>
        <begin position="145"/>
        <end position="188"/>
    </location>
</feature>
<evidence type="ECO:0000313" key="2">
    <source>
        <dbReference type="EMBL" id="MCL1143236.1"/>
    </source>
</evidence>
<proteinExistence type="predicted"/>
<reference evidence="2" key="1">
    <citation type="submission" date="2022-01" db="EMBL/GenBank/DDBJ databases">
        <title>Whole genome-based taxonomy of the Shewanellaceae.</title>
        <authorList>
            <person name="Martin-Rodriguez A.J."/>
        </authorList>
    </citation>
    <scope>NUCLEOTIDE SEQUENCE</scope>
    <source>
        <strain evidence="2">DSM 16422</strain>
    </source>
</reference>
<accession>A0A9X2CKM4</accession>
<protein>
    <submittedName>
        <fullName evidence="2">HD domain-containing protein</fullName>
    </submittedName>
</protein>